<dbReference type="Gene3D" id="3.20.20.10">
    <property type="entry name" value="Alanine racemase"/>
    <property type="match status" value="1"/>
</dbReference>
<evidence type="ECO:0000256" key="12">
    <source>
        <dbReference type="HAMAP-Rule" id="MF_02120"/>
    </source>
</evidence>
<evidence type="ECO:0000256" key="13">
    <source>
        <dbReference type="PIRSR" id="PIRSR600183-50"/>
    </source>
</evidence>
<dbReference type="InterPro" id="IPR009006">
    <property type="entry name" value="Ala_racemase/Decarboxylase_C"/>
</dbReference>
<evidence type="ECO:0000256" key="3">
    <source>
        <dbReference type="ARBA" id="ARBA00022793"/>
    </source>
</evidence>
<proteinExistence type="inferred from homology"/>
<dbReference type="EC" id="4.1.1.20" evidence="10 12"/>
<feature type="binding site" evidence="12">
    <location>
        <position position="333"/>
    </location>
    <ligand>
        <name>substrate</name>
    </ligand>
</feature>
<evidence type="ECO:0000313" key="18">
    <source>
        <dbReference type="Proteomes" id="UP000255328"/>
    </source>
</evidence>
<feature type="binding site" evidence="12">
    <location>
        <begin position="289"/>
        <end position="292"/>
    </location>
    <ligand>
        <name>pyridoxal 5'-phosphate</name>
        <dbReference type="ChEBI" id="CHEBI:597326"/>
    </ligand>
</feature>
<evidence type="ECO:0000259" key="15">
    <source>
        <dbReference type="Pfam" id="PF00278"/>
    </source>
</evidence>
<dbReference type="InterPro" id="IPR000183">
    <property type="entry name" value="Orn/DAP/Arg_de-COase"/>
</dbReference>
<dbReference type="PRINTS" id="PR01179">
    <property type="entry name" value="ODADCRBXLASE"/>
</dbReference>
<organism evidence="17 18">
    <name type="scientific">Fusobacterium necrogenes</name>
    <dbReference type="NCBI Taxonomy" id="858"/>
    <lineage>
        <taxon>Bacteria</taxon>
        <taxon>Fusobacteriati</taxon>
        <taxon>Fusobacteriota</taxon>
        <taxon>Fusobacteriia</taxon>
        <taxon>Fusobacteriales</taxon>
        <taxon>Fusobacteriaceae</taxon>
        <taxon>Fusobacterium</taxon>
    </lineage>
</organism>
<name>A0A377GZ90_9FUSO</name>
<keyword evidence="6 12" id="KW-0456">Lyase</keyword>
<dbReference type="HAMAP" id="MF_02120">
    <property type="entry name" value="LysA"/>
    <property type="match status" value="1"/>
</dbReference>
<feature type="binding site" evidence="12">
    <location>
        <position position="389"/>
    </location>
    <ligand>
        <name>substrate</name>
    </ligand>
</feature>
<dbReference type="Proteomes" id="UP000255328">
    <property type="component" value="Unassembled WGS sequence"/>
</dbReference>
<dbReference type="Pfam" id="PF02784">
    <property type="entry name" value="Orn_Arg_deC_N"/>
    <property type="match status" value="1"/>
</dbReference>
<dbReference type="AlphaFoldDB" id="A0A377GZ90"/>
<dbReference type="Gene3D" id="2.40.37.10">
    <property type="entry name" value="Lyase, Ornithine Decarboxylase, Chain A, domain 1"/>
    <property type="match status" value="1"/>
</dbReference>
<feature type="domain" description="Orn/DAP/Arg decarboxylase 2 N-terminal" evidence="16">
    <location>
        <begin position="39"/>
        <end position="295"/>
    </location>
</feature>
<keyword evidence="4 12" id="KW-0663">Pyridoxal phosphate</keyword>
<keyword evidence="2 12" id="KW-0028">Amino-acid biosynthesis</keyword>
<evidence type="ECO:0000256" key="10">
    <source>
        <dbReference type="ARBA" id="ARBA00066427"/>
    </source>
</evidence>
<evidence type="ECO:0000256" key="2">
    <source>
        <dbReference type="ARBA" id="ARBA00022605"/>
    </source>
</evidence>
<feature type="binding site" evidence="12">
    <location>
        <position position="389"/>
    </location>
    <ligand>
        <name>pyridoxal 5'-phosphate</name>
        <dbReference type="ChEBI" id="CHEBI:597326"/>
    </ligand>
</feature>
<dbReference type="PANTHER" id="PTHR43727">
    <property type="entry name" value="DIAMINOPIMELATE DECARBOXYLASE"/>
    <property type="match status" value="1"/>
</dbReference>
<evidence type="ECO:0000256" key="8">
    <source>
        <dbReference type="ARBA" id="ARBA00060643"/>
    </source>
</evidence>
<protein>
    <recommendedName>
        <fullName evidence="11 12">Diaminopimelate decarboxylase</fullName>
        <shortName evidence="12">DAP decarboxylase</shortName>
        <shortName evidence="12">DAPDC</shortName>
        <ecNumber evidence="10 12">4.1.1.20</ecNumber>
    </recommendedName>
</protein>
<feature type="binding site" evidence="12">
    <location>
        <position position="292"/>
    </location>
    <ligand>
        <name>substrate</name>
    </ligand>
</feature>
<feature type="binding site" evidence="12">
    <location>
        <position position="361"/>
    </location>
    <ligand>
        <name>substrate</name>
    </ligand>
</feature>
<dbReference type="PROSITE" id="PS00879">
    <property type="entry name" value="ODR_DC_2_2"/>
    <property type="match status" value="1"/>
</dbReference>
<feature type="binding site" evidence="12">
    <location>
        <position position="329"/>
    </location>
    <ligand>
        <name>substrate</name>
    </ligand>
</feature>
<keyword evidence="5 12" id="KW-0457">Lysine biosynthesis</keyword>
<evidence type="ECO:0000256" key="9">
    <source>
        <dbReference type="ARBA" id="ARBA00060983"/>
    </source>
</evidence>
<comment type="pathway">
    <text evidence="8 12 14">Amino-acid biosynthesis; L-lysine biosynthesis via DAP pathway; L-lysine from DL-2,6-diaminopimelate: step 1/1.</text>
</comment>
<evidence type="ECO:0000256" key="1">
    <source>
        <dbReference type="ARBA" id="ARBA00001933"/>
    </source>
</evidence>
<evidence type="ECO:0000313" key="17">
    <source>
        <dbReference type="EMBL" id="STO31861.1"/>
    </source>
</evidence>
<dbReference type="UniPathway" id="UPA00034">
    <property type="reaction ID" value="UER00027"/>
</dbReference>
<comment type="similarity">
    <text evidence="9 12">Belongs to the Orn/Lys/Arg decarboxylase class-II family. LysA subfamily.</text>
</comment>
<dbReference type="FunFam" id="2.40.37.10:FF:000003">
    <property type="entry name" value="Diaminopimelate decarboxylase"/>
    <property type="match status" value="1"/>
</dbReference>
<dbReference type="SUPFAM" id="SSF50621">
    <property type="entry name" value="Alanine racemase C-terminal domain-like"/>
    <property type="match status" value="1"/>
</dbReference>
<dbReference type="PRINTS" id="PR01181">
    <property type="entry name" value="DAPDCRBXLASE"/>
</dbReference>
<comment type="catalytic activity">
    <reaction evidence="7 12 14">
        <text>meso-2,6-diaminopimelate + H(+) = L-lysine + CO2</text>
        <dbReference type="Rhea" id="RHEA:15101"/>
        <dbReference type="ChEBI" id="CHEBI:15378"/>
        <dbReference type="ChEBI" id="CHEBI:16526"/>
        <dbReference type="ChEBI" id="CHEBI:32551"/>
        <dbReference type="ChEBI" id="CHEBI:57791"/>
        <dbReference type="EC" id="4.1.1.20"/>
    </reaction>
</comment>
<dbReference type="InterPro" id="IPR022643">
    <property type="entry name" value="De-COase2_C"/>
</dbReference>
<dbReference type="RefSeq" id="WP_115270550.1">
    <property type="nucleotide sequence ID" value="NZ_UGGU01000003.1"/>
</dbReference>
<comment type="function">
    <text evidence="12">Specifically catalyzes the decarboxylation of meso-diaminopimelate (meso-DAP) to L-lysine.</text>
</comment>
<dbReference type="GO" id="GO:0030170">
    <property type="term" value="F:pyridoxal phosphate binding"/>
    <property type="evidence" value="ECO:0007669"/>
    <property type="project" value="UniProtKB-UniRule"/>
</dbReference>
<accession>A0A377GZ90</accession>
<dbReference type="CDD" id="cd06828">
    <property type="entry name" value="PLPDE_III_DapDC"/>
    <property type="match status" value="1"/>
</dbReference>
<feature type="active site" description="Proton donor" evidence="13">
    <location>
        <position position="360"/>
    </location>
</feature>
<dbReference type="GO" id="GO:0008836">
    <property type="term" value="F:diaminopimelate decarboxylase activity"/>
    <property type="evidence" value="ECO:0007669"/>
    <property type="project" value="UniProtKB-UniRule"/>
</dbReference>
<evidence type="ECO:0000259" key="16">
    <source>
        <dbReference type="Pfam" id="PF02784"/>
    </source>
</evidence>
<sequence>MRFFGTMRDNNGVLSIGEVKVTELAKKYGTPLYIMDQELIEENMKKYKNSFKSKNFKTQIVYASKAFLSKAMCQLVEKYDIDIDAVSAGELYTIKASGIDMKKVHMHGNNKSIEELEMCVEYGIGSIIIDNELEIENLSKVCAKNNKKMKVMLRINIGIDAHTHEYIKTSKHSSKFGESIFDKRLVEMVKRIVEDKNMEFLGFHCHIGSQIFDTQAFHEGIKVMVVETKKMEEKLGIKIPEINLGGGFGVYYTAEDVEIDIESFMKSMIEVLEKNLHKYDLDVERVSIEPGRSIVGNAGSTLYTVGGIKQTYGGTKYIFIDGGMTDNIRPALYQAQYEATIANRLNEKDKEIVTVAGKCCESGDLIIKNKELPKGKVGDLLLVTTTGAYGYSMASNYNKLTRPAVVFVKNGKASLVIKRETFEDLIKNDLLIEL</sequence>
<dbReference type="OrthoDB" id="9802241at2"/>
<keyword evidence="3 12" id="KW-0210">Decarboxylase</keyword>
<keyword evidence="18" id="KW-1185">Reference proteome</keyword>
<comment type="cofactor">
    <cofactor evidence="1 12 13 14">
        <name>pyridoxal 5'-phosphate</name>
        <dbReference type="ChEBI" id="CHEBI:597326"/>
    </cofactor>
</comment>
<dbReference type="EMBL" id="UGGU01000003">
    <property type="protein sequence ID" value="STO31861.1"/>
    <property type="molecule type" value="Genomic_DNA"/>
</dbReference>
<reference evidence="17 18" key="1">
    <citation type="submission" date="2018-06" db="EMBL/GenBank/DDBJ databases">
        <authorList>
            <consortium name="Pathogen Informatics"/>
            <person name="Doyle S."/>
        </authorList>
    </citation>
    <scope>NUCLEOTIDE SEQUENCE [LARGE SCALE GENOMIC DNA]</scope>
    <source>
        <strain evidence="17 18">NCTC10723</strain>
    </source>
</reference>
<evidence type="ECO:0000256" key="5">
    <source>
        <dbReference type="ARBA" id="ARBA00023154"/>
    </source>
</evidence>
<feature type="domain" description="Orn/DAP/Arg decarboxylase 2 C-terminal" evidence="15">
    <location>
        <begin position="297"/>
        <end position="387"/>
    </location>
</feature>
<dbReference type="InterPro" id="IPR029066">
    <property type="entry name" value="PLP-binding_barrel"/>
</dbReference>
<feature type="binding site" evidence="12">
    <location>
        <position position="247"/>
    </location>
    <ligand>
        <name>pyridoxal 5'-phosphate</name>
        <dbReference type="ChEBI" id="CHEBI:597326"/>
    </ligand>
</feature>
<evidence type="ECO:0000256" key="7">
    <source>
        <dbReference type="ARBA" id="ARBA00050464"/>
    </source>
</evidence>
<dbReference type="SUPFAM" id="SSF51419">
    <property type="entry name" value="PLP-binding barrel"/>
    <property type="match status" value="1"/>
</dbReference>
<feature type="modified residue" description="N6-(pyridoxal phosphate)lysine" evidence="12 13">
    <location>
        <position position="65"/>
    </location>
</feature>
<evidence type="ECO:0000256" key="6">
    <source>
        <dbReference type="ARBA" id="ARBA00023239"/>
    </source>
</evidence>
<dbReference type="GO" id="GO:0009089">
    <property type="term" value="P:lysine biosynthetic process via diaminopimelate"/>
    <property type="evidence" value="ECO:0007669"/>
    <property type="project" value="UniProtKB-UniRule"/>
</dbReference>
<dbReference type="PANTHER" id="PTHR43727:SF2">
    <property type="entry name" value="GROUP IV DECARBOXYLASE"/>
    <property type="match status" value="1"/>
</dbReference>
<dbReference type="NCBIfam" id="TIGR01048">
    <property type="entry name" value="lysA"/>
    <property type="match status" value="1"/>
</dbReference>
<comment type="subunit">
    <text evidence="12">Homodimer.</text>
</comment>
<dbReference type="InterPro" id="IPR022657">
    <property type="entry name" value="De-COase2_CS"/>
</dbReference>
<gene>
    <name evidence="12 17" type="primary">lysA</name>
    <name evidence="17" type="ORF">NCTC10723_01321</name>
</gene>
<dbReference type="InterPro" id="IPR002986">
    <property type="entry name" value="DAP_deCOOHase_LysA"/>
</dbReference>
<dbReference type="Pfam" id="PF00278">
    <property type="entry name" value="Orn_DAP_Arg_deC"/>
    <property type="match status" value="1"/>
</dbReference>
<evidence type="ECO:0000256" key="4">
    <source>
        <dbReference type="ARBA" id="ARBA00022898"/>
    </source>
</evidence>
<dbReference type="InterPro" id="IPR022644">
    <property type="entry name" value="De-COase2_N"/>
</dbReference>
<evidence type="ECO:0000256" key="11">
    <source>
        <dbReference type="ARBA" id="ARBA00074972"/>
    </source>
</evidence>
<evidence type="ECO:0000256" key="14">
    <source>
        <dbReference type="RuleBase" id="RU003738"/>
    </source>
</evidence>
<dbReference type="FunFam" id="3.20.20.10:FF:000003">
    <property type="entry name" value="Diaminopimelate decarboxylase"/>
    <property type="match status" value="1"/>
</dbReference>